<evidence type="ECO:0000313" key="1">
    <source>
        <dbReference type="EMBL" id="ATA65592.1"/>
    </source>
</evidence>
<sequence length="65" mass="7766">MSLERVEWLRSTLRNHEYLYHTLDAPEIPDALYDEWFHELKALEAEHPGMGYIRLANTTRRVPGR</sequence>
<keyword evidence="1" id="KW-0436">Ligase</keyword>
<organism evidence="1 2">
    <name type="scientific">Serratia phage vB_SmaM_ 2050HW</name>
    <dbReference type="NCBI Taxonomy" id="2024252"/>
    <lineage>
        <taxon>Viruses</taxon>
        <taxon>Duplodnaviria</taxon>
        <taxon>Heunggongvirae</taxon>
        <taxon>Uroviricota</taxon>
        <taxon>Caudoviricetes</taxon>
        <taxon>Chimalliviridae</taxon>
        <taxon>Moabitevirus</taxon>
        <taxon>Moabitevirus mv2050HW</taxon>
    </lineage>
</organism>
<dbReference type="EMBL" id="MF285618">
    <property type="protein sequence ID" value="ATA65592.1"/>
    <property type="molecule type" value="Genomic_DNA"/>
</dbReference>
<proteinExistence type="predicted"/>
<dbReference type="SUPFAM" id="SSF56091">
    <property type="entry name" value="DNA ligase/mRNA capping enzyme, catalytic domain"/>
    <property type="match status" value="1"/>
</dbReference>
<keyword evidence="2" id="KW-1185">Reference proteome</keyword>
<reference evidence="2" key="1">
    <citation type="submission" date="2017-06" db="EMBL/GenBank/DDBJ databases">
        <authorList>
            <person name="Zhao X."/>
        </authorList>
    </citation>
    <scope>NUCLEOTIDE SEQUENCE [LARGE SCALE GENOMIC DNA]</scope>
</reference>
<accession>A0A289ZIW2</accession>
<name>A0A289ZIW2_9CAUD</name>
<protein>
    <submittedName>
        <fullName evidence="1">NAD-dependent DNA ligase</fullName>
    </submittedName>
</protein>
<dbReference type="Gene3D" id="1.10.287.610">
    <property type="entry name" value="Helix hairpin bin"/>
    <property type="match status" value="1"/>
</dbReference>
<dbReference type="Proteomes" id="UP000223363">
    <property type="component" value="Segment"/>
</dbReference>
<gene>
    <name evidence="1" type="ORF">2050HW_00257</name>
</gene>
<dbReference type="GO" id="GO:0016874">
    <property type="term" value="F:ligase activity"/>
    <property type="evidence" value="ECO:0007669"/>
    <property type="project" value="UniProtKB-KW"/>
</dbReference>
<evidence type="ECO:0000313" key="2">
    <source>
        <dbReference type="Proteomes" id="UP000223363"/>
    </source>
</evidence>